<dbReference type="Pfam" id="PF02627">
    <property type="entry name" value="CMD"/>
    <property type="match status" value="1"/>
</dbReference>
<name>D3EZU8_CONWI</name>
<sequence>MSAVTPDSADLLRRVAVGELAVLDTALGLRETQMEATGLDPRTFALVKIAALIALDAPPASYAWQVANALEDGATGDDVLGVLRAVAPQVGGPRVVAAAPEIMLALGLALPEEVA</sequence>
<dbReference type="EMBL" id="CP001854">
    <property type="protein sequence ID" value="ADB49924.1"/>
    <property type="molecule type" value="Genomic_DNA"/>
</dbReference>
<dbReference type="KEGG" id="cwo:Cwoe_1496"/>
<dbReference type="Gene3D" id="1.20.1290.10">
    <property type="entry name" value="AhpD-like"/>
    <property type="match status" value="1"/>
</dbReference>
<dbReference type="eggNOG" id="COG0599">
    <property type="taxonomic scope" value="Bacteria"/>
</dbReference>
<reference evidence="3" key="2">
    <citation type="submission" date="2010-01" db="EMBL/GenBank/DDBJ databases">
        <title>The complete genome of Conexibacter woesei DSM 14684.</title>
        <authorList>
            <consortium name="US DOE Joint Genome Institute (JGI-PGF)"/>
            <person name="Lucas S."/>
            <person name="Copeland A."/>
            <person name="Lapidus A."/>
            <person name="Glavina del Rio T."/>
            <person name="Dalin E."/>
            <person name="Tice H."/>
            <person name="Bruce D."/>
            <person name="Goodwin L."/>
            <person name="Pitluck S."/>
            <person name="Kyrpides N."/>
            <person name="Mavromatis K."/>
            <person name="Ivanova N."/>
            <person name="Mikhailova N."/>
            <person name="Chertkov O."/>
            <person name="Brettin T."/>
            <person name="Detter J.C."/>
            <person name="Han C."/>
            <person name="Larimer F."/>
            <person name="Land M."/>
            <person name="Hauser L."/>
            <person name="Markowitz V."/>
            <person name="Cheng J.-F."/>
            <person name="Hugenholtz P."/>
            <person name="Woyke T."/>
            <person name="Wu D."/>
            <person name="Pukall R."/>
            <person name="Steenblock K."/>
            <person name="Schneider S."/>
            <person name="Klenk H.-P."/>
            <person name="Eisen J.A."/>
        </authorList>
    </citation>
    <scope>NUCLEOTIDE SEQUENCE [LARGE SCALE GENOMIC DNA]</scope>
    <source>
        <strain evidence="3">DSM 14684 / CIP 108061 / JCM 11494 / NBRC 100937 / ID131577</strain>
    </source>
</reference>
<dbReference type="AlphaFoldDB" id="D3EZU8"/>
<evidence type="ECO:0000259" key="1">
    <source>
        <dbReference type="Pfam" id="PF02627"/>
    </source>
</evidence>
<accession>D3EZU8</accession>
<dbReference type="HOGENOM" id="CLU_148076_0_0_11"/>
<dbReference type="InterPro" id="IPR003779">
    <property type="entry name" value="CMD-like"/>
</dbReference>
<dbReference type="RefSeq" id="WP_012932975.1">
    <property type="nucleotide sequence ID" value="NC_013739.1"/>
</dbReference>
<dbReference type="SUPFAM" id="SSF69118">
    <property type="entry name" value="AhpD-like"/>
    <property type="match status" value="1"/>
</dbReference>
<dbReference type="InterPro" id="IPR029032">
    <property type="entry name" value="AhpD-like"/>
</dbReference>
<protein>
    <submittedName>
        <fullName evidence="2">Carboxymuconolactone decarboxylase</fullName>
    </submittedName>
</protein>
<proteinExistence type="predicted"/>
<dbReference type="OrthoDB" id="5118386at2"/>
<dbReference type="GO" id="GO:0051920">
    <property type="term" value="F:peroxiredoxin activity"/>
    <property type="evidence" value="ECO:0007669"/>
    <property type="project" value="InterPro"/>
</dbReference>
<organism evidence="2 3">
    <name type="scientific">Conexibacter woesei (strain DSM 14684 / CCUG 47730 / CIP 108061 / JCM 11494 / NBRC 100937 / ID131577)</name>
    <dbReference type="NCBI Taxonomy" id="469383"/>
    <lineage>
        <taxon>Bacteria</taxon>
        <taxon>Bacillati</taxon>
        <taxon>Actinomycetota</taxon>
        <taxon>Thermoleophilia</taxon>
        <taxon>Solirubrobacterales</taxon>
        <taxon>Conexibacteraceae</taxon>
        <taxon>Conexibacter</taxon>
    </lineage>
</organism>
<evidence type="ECO:0000313" key="2">
    <source>
        <dbReference type="EMBL" id="ADB49924.1"/>
    </source>
</evidence>
<reference evidence="2 3" key="1">
    <citation type="journal article" date="2010" name="Stand. Genomic Sci.">
        <title>Complete genome sequence of Conexibacter woesei type strain (ID131577).</title>
        <authorList>
            <person name="Pukall R."/>
            <person name="Lapidus A."/>
            <person name="Glavina Del Rio T."/>
            <person name="Copeland A."/>
            <person name="Tice H."/>
            <person name="Cheng J.-F."/>
            <person name="Lucas S."/>
            <person name="Chen F."/>
            <person name="Nolan M."/>
            <person name="Bruce D."/>
            <person name="Goodwin L."/>
            <person name="Pitluck S."/>
            <person name="Mavromatis K."/>
            <person name="Ivanova N."/>
            <person name="Ovchinnikova G."/>
            <person name="Pati A."/>
            <person name="Chen A."/>
            <person name="Palaniappan K."/>
            <person name="Land M."/>
            <person name="Hauser L."/>
            <person name="Chang Y.-J."/>
            <person name="Jeffries C.D."/>
            <person name="Chain P."/>
            <person name="Meincke L."/>
            <person name="Sims D."/>
            <person name="Brettin T."/>
            <person name="Detter J.C."/>
            <person name="Rohde M."/>
            <person name="Goeker M."/>
            <person name="Bristow J."/>
            <person name="Eisen J.A."/>
            <person name="Markowitz V."/>
            <person name="Kyrpides N.C."/>
            <person name="Klenk H.-P."/>
            <person name="Hugenholtz P."/>
        </authorList>
    </citation>
    <scope>NUCLEOTIDE SEQUENCE [LARGE SCALE GENOMIC DNA]</scope>
    <source>
        <strain evidence="3">DSM 14684 / CIP 108061 / JCM 11494 / NBRC 100937 / ID131577</strain>
    </source>
</reference>
<gene>
    <name evidence="2" type="ordered locus">Cwoe_1496</name>
</gene>
<dbReference type="Proteomes" id="UP000008229">
    <property type="component" value="Chromosome"/>
</dbReference>
<evidence type="ECO:0000313" key="3">
    <source>
        <dbReference type="Proteomes" id="UP000008229"/>
    </source>
</evidence>
<keyword evidence="3" id="KW-1185">Reference proteome</keyword>
<feature type="domain" description="Carboxymuconolactone decarboxylase-like" evidence="1">
    <location>
        <begin position="24"/>
        <end position="99"/>
    </location>
</feature>
<dbReference type="STRING" id="469383.Cwoe_1496"/>